<keyword evidence="2" id="KW-1185">Reference proteome</keyword>
<evidence type="ECO:0000313" key="2">
    <source>
        <dbReference type="Proteomes" id="UP000241885"/>
    </source>
</evidence>
<sequence length="278" mass="31187">MFFLKEIHMDRSLIKTLMPSLVAGHVPRNVRSFKYRVFDDQPQSSTLGFVIDPQPFDGKVVAASEDAIVVKLKPSEFAVLDPNLVTTVPSEGTKVHVQPYARRRFDGLRADTPEERTEMMSDGTPYTVKTHILGSAPAKLPIPEPQCMELGQLIEQLEEMPAPDGFRRITHMLVDAGAHDFTWVDPTPSRIIETPPAISFTVSTAKFAGQVTILYQPGSDTYAVELRRDGELVDRHDEVYFDMLGEVLERLIDDGRWRLIDVSVIGAETSRRRRAVPA</sequence>
<accession>A0A2R4BK05</accession>
<protein>
    <recommendedName>
        <fullName evidence="3">GTPase</fullName>
    </recommendedName>
</protein>
<evidence type="ECO:0008006" key="3">
    <source>
        <dbReference type="Google" id="ProtNLM"/>
    </source>
</evidence>
<dbReference type="AlphaFoldDB" id="A0A2R4BK05"/>
<evidence type="ECO:0000313" key="1">
    <source>
        <dbReference type="EMBL" id="AVR87667.1"/>
    </source>
</evidence>
<proteinExistence type="predicted"/>
<dbReference type="Proteomes" id="UP000241885">
    <property type="component" value="Chromosome"/>
</dbReference>
<dbReference type="KEGG" id="tak:Tharo_0725"/>
<dbReference type="EMBL" id="CP028339">
    <property type="protein sequence ID" value="AVR87667.1"/>
    <property type="molecule type" value="Genomic_DNA"/>
</dbReference>
<organism evidence="1 2">
    <name type="scientific">Thauera aromatica K172</name>
    <dbReference type="NCBI Taxonomy" id="44139"/>
    <lineage>
        <taxon>Bacteria</taxon>
        <taxon>Pseudomonadati</taxon>
        <taxon>Pseudomonadota</taxon>
        <taxon>Betaproteobacteria</taxon>
        <taxon>Rhodocyclales</taxon>
        <taxon>Zoogloeaceae</taxon>
        <taxon>Thauera</taxon>
    </lineage>
</organism>
<reference evidence="1 2" key="1">
    <citation type="submission" date="2018-03" db="EMBL/GenBank/DDBJ databases">
        <title>Complete genome sequence of Thauera aromatica, a model organism for studying aromatic compound degradation under denitrifying conditions.</title>
        <authorList>
            <person name="Lo H.-Y."/>
            <person name="Goris T."/>
            <person name="Boll M."/>
            <person name="Mueller J.A."/>
        </authorList>
    </citation>
    <scope>NUCLEOTIDE SEQUENCE [LARGE SCALE GENOMIC DNA]</scope>
    <source>
        <strain evidence="1 2">K172</strain>
    </source>
</reference>
<gene>
    <name evidence="1" type="ORF">Tharo_0725</name>
</gene>
<name>A0A2R4BK05_THAAR</name>